<dbReference type="Pfam" id="PF01479">
    <property type="entry name" value="S4"/>
    <property type="match status" value="1"/>
</dbReference>
<feature type="domain" description="RNA-binding S4" evidence="6">
    <location>
        <begin position="3"/>
        <end position="63"/>
    </location>
</feature>
<accession>A0A934WT91</accession>
<dbReference type="GO" id="GO:0003723">
    <property type="term" value="F:RNA binding"/>
    <property type="evidence" value="ECO:0007669"/>
    <property type="project" value="UniProtKB-KW"/>
</dbReference>
<proteinExistence type="inferred from homology"/>
<sequence>MKERLDKYIASQTSLSRKEAQRAIREKRVTLNGEIVRSPDVKADPDADTVALDGKALSYKQYVYYMMNKPQGVVSATEDKLERTVLDILPAEYRRDGLFPAGRLDKDTTGLLILTDDGDYAHRMLSPKKHVTKRYIATLDKTPGEEISARFEEGIVLGDGTVCKSGQARILDHNRVEVVISEGKYHQVKRMFAALGYHVTALERIQIGALALDRSLADGQTREMTENEAQTVFLSPDNKV</sequence>
<gene>
    <name evidence="7" type="ORF">JKK62_12895</name>
</gene>
<dbReference type="PANTHER" id="PTHR47683:SF4">
    <property type="entry name" value="PSEUDOURIDINE SYNTHASE"/>
    <property type="match status" value="1"/>
</dbReference>
<dbReference type="Pfam" id="PF00849">
    <property type="entry name" value="PseudoU_synth_2"/>
    <property type="match status" value="1"/>
</dbReference>
<comment type="similarity">
    <text evidence="1 5">Belongs to the pseudouridine synthase RsuA family.</text>
</comment>
<dbReference type="Gene3D" id="3.30.70.1560">
    <property type="entry name" value="Alpha-L RNA-binding motif"/>
    <property type="match status" value="1"/>
</dbReference>
<dbReference type="InterPro" id="IPR020094">
    <property type="entry name" value="TruA/RsuA/RluB/E/F_N"/>
</dbReference>
<evidence type="ECO:0000256" key="4">
    <source>
        <dbReference type="PROSITE-ProRule" id="PRU00182"/>
    </source>
</evidence>
<name>A0A934WT91_9FIRM</name>
<dbReference type="Gene3D" id="3.30.70.580">
    <property type="entry name" value="Pseudouridine synthase I, catalytic domain, N-terminal subdomain"/>
    <property type="match status" value="1"/>
</dbReference>
<dbReference type="InterPro" id="IPR020103">
    <property type="entry name" value="PsdUridine_synth_cat_dom_sf"/>
</dbReference>
<dbReference type="InterPro" id="IPR000748">
    <property type="entry name" value="PsdUridine_synth_RsuA/RluB/E/F"/>
</dbReference>
<dbReference type="SUPFAM" id="SSF55120">
    <property type="entry name" value="Pseudouridine synthase"/>
    <property type="match status" value="1"/>
</dbReference>
<evidence type="ECO:0000256" key="5">
    <source>
        <dbReference type="RuleBase" id="RU003887"/>
    </source>
</evidence>
<dbReference type="CDD" id="cd00165">
    <property type="entry name" value="S4"/>
    <property type="match status" value="1"/>
</dbReference>
<dbReference type="InterPro" id="IPR006145">
    <property type="entry name" value="PsdUridine_synth_RsuA/RluA"/>
</dbReference>
<dbReference type="InterPro" id="IPR042092">
    <property type="entry name" value="PsdUridine_s_RsuA/RluB/E/F_cat"/>
</dbReference>
<dbReference type="GO" id="GO:0120159">
    <property type="term" value="F:rRNA pseudouridine synthase activity"/>
    <property type="evidence" value="ECO:0007669"/>
    <property type="project" value="UniProtKB-ARBA"/>
</dbReference>
<evidence type="ECO:0000313" key="7">
    <source>
        <dbReference type="EMBL" id="MBK6089525.1"/>
    </source>
</evidence>
<evidence type="ECO:0000256" key="1">
    <source>
        <dbReference type="ARBA" id="ARBA00008348"/>
    </source>
</evidence>
<dbReference type="InterPro" id="IPR036986">
    <property type="entry name" value="S4_RNA-bd_sf"/>
</dbReference>
<dbReference type="InterPro" id="IPR050343">
    <property type="entry name" value="RsuA_PseudoU_synthase"/>
</dbReference>
<reference evidence="7" key="1">
    <citation type="submission" date="2021-01" db="EMBL/GenBank/DDBJ databases">
        <title>Genome public.</title>
        <authorList>
            <person name="Liu C."/>
            <person name="Sun Q."/>
        </authorList>
    </citation>
    <scope>NUCLEOTIDE SEQUENCE</scope>
    <source>
        <strain evidence="7">M6</strain>
    </source>
</reference>
<dbReference type="AlphaFoldDB" id="A0A934WT91"/>
<dbReference type="RefSeq" id="WP_201428244.1">
    <property type="nucleotide sequence ID" value="NZ_JAEQMG010000142.1"/>
</dbReference>
<dbReference type="EMBL" id="JAEQMG010000142">
    <property type="protein sequence ID" value="MBK6089525.1"/>
    <property type="molecule type" value="Genomic_DNA"/>
</dbReference>
<dbReference type="EC" id="5.4.99.-" evidence="5"/>
<dbReference type="SUPFAM" id="SSF55174">
    <property type="entry name" value="Alpha-L RNA-binding motif"/>
    <property type="match status" value="1"/>
</dbReference>
<dbReference type="InterPro" id="IPR002942">
    <property type="entry name" value="S4_RNA-bd"/>
</dbReference>
<dbReference type="NCBIfam" id="TIGR00093">
    <property type="entry name" value="pseudouridine synthase"/>
    <property type="match status" value="1"/>
</dbReference>
<evidence type="ECO:0000313" key="8">
    <source>
        <dbReference type="Proteomes" id="UP000633365"/>
    </source>
</evidence>
<keyword evidence="3 5" id="KW-0413">Isomerase</keyword>
<evidence type="ECO:0000259" key="6">
    <source>
        <dbReference type="SMART" id="SM00363"/>
    </source>
</evidence>
<protein>
    <recommendedName>
        <fullName evidence="5">Pseudouridine synthase</fullName>
        <ecNumber evidence="5">5.4.99.-</ecNumber>
    </recommendedName>
</protein>
<dbReference type="PANTHER" id="PTHR47683">
    <property type="entry name" value="PSEUDOURIDINE SYNTHASE FAMILY PROTEIN-RELATED"/>
    <property type="match status" value="1"/>
</dbReference>
<dbReference type="GO" id="GO:0000455">
    <property type="term" value="P:enzyme-directed rRNA pseudouridine synthesis"/>
    <property type="evidence" value="ECO:0007669"/>
    <property type="project" value="UniProtKB-ARBA"/>
</dbReference>
<comment type="caution">
    <text evidence="7">The sequence shown here is derived from an EMBL/GenBank/DDBJ whole genome shotgun (WGS) entry which is preliminary data.</text>
</comment>
<dbReference type="InterPro" id="IPR018496">
    <property type="entry name" value="PsdUridine_synth_RsuA/RluB_CS"/>
</dbReference>
<evidence type="ECO:0000256" key="3">
    <source>
        <dbReference type="ARBA" id="ARBA00023235"/>
    </source>
</evidence>
<dbReference type="PROSITE" id="PS50889">
    <property type="entry name" value="S4"/>
    <property type="match status" value="1"/>
</dbReference>
<dbReference type="Proteomes" id="UP000633365">
    <property type="component" value="Unassembled WGS sequence"/>
</dbReference>
<dbReference type="SMART" id="SM00363">
    <property type="entry name" value="S4"/>
    <property type="match status" value="1"/>
</dbReference>
<dbReference type="CDD" id="cd02553">
    <property type="entry name" value="PseudoU_synth_RsuA"/>
    <property type="match status" value="1"/>
</dbReference>
<evidence type="ECO:0000256" key="2">
    <source>
        <dbReference type="ARBA" id="ARBA00022884"/>
    </source>
</evidence>
<dbReference type="Gene3D" id="3.10.290.10">
    <property type="entry name" value="RNA-binding S4 domain"/>
    <property type="match status" value="1"/>
</dbReference>
<keyword evidence="2 4" id="KW-0694">RNA-binding</keyword>
<keyword evidence="8" id="KW-1185">Reference proteome</keyword>
<dbReference type="PROSITE" id="PS01149">
    <property type="entry name" value="PSI_RSU"/>
    <property type="match status" value="1"/>
</dbReference>
<organism evidence="7 8">
    <name type="scientific">Ruminococcus difficilis</name>
    <dbReference type="NCBI Taxonomy" id="2763069"/>
    <lineage>
        <taxon>Bacteria</taxon>
        <taxon>Bacillati</taxon>
        <taxon>Bacillota</taxon>
        <taxon>Clostridia</taxon>
        <taxon>Eubacteriales</taxon>
        <taxon>Oscillospiraceae</taxon>
        <taxon>Ruminococcus</taxon>
    </lineage>
</organism>